<dbReference type="InterPro" id="IPR013785">
    <property type="entry name" value="Aldolase_TIM"/>
</dbReference>
<comment type="cofactor">
    <cofactor evidence="1">
        <name>FMN</name>
        <dbReference type="ChEBI" id="CHEBI:58210"/>
    </cofactor>
</comment>
<evidence type="ECO:0000256" key="2">
    <source>
        <dbReference type="ARBA" id="ARBA00009881"/>
    </source>
</evidence>
<dbReference type="InterPro" id="IPR001295">
    <property type="entry name" value="Dihydroorotate_DH_CS"/>
</dbReference>
<evidence type="ECO:0000256" key="6">
    <source>
        <dbReference type="ARBA" id="ARBA00023002"/>
    </source>
</evidence>
<evidence type="ECO:0000313" key="11">
    <source>
        <dbReference type="Proteomes" id="UP000189777"/>
    </source>
</evidence>
<reference evidence="10 11" key="1">
    <citation type="submission" date="2017-02" db="EMBL/GenBank/DDBJ databases">
        <authorList>
            <person name="Peterson S.W."/>
        </authorList>
    </citation>
    <scope>NUCLEOTIDE SEQUENCE [LARGE SCALE GENOMIC DNA]</scope>
    <source>
        <strain evidence="10 11">DSM 21481</strain>
    </source>
</reference>
<accession>A0A1T5L5M0</accession>
<dbReference type="STRING" id="526729.SAMN04324258_2911"/>
<dbReference type="PANTHER" id="PTHR42747">
    <property type="entry name" value="NITRONATE MONOOXYGENASE-RELATED"/>
    <property type="match status" value="1"/>
</dbReference>
<comment type="similarity">
    <text evidence="2">Belongs to the nitronate monooxygenase family. NMO class I subfamily.</text>
</comment>
<dbReference type="GO" id="GO:0009636">
    <property type="term" value="P:response to toxic substance"/>
    <property type="evidence" value="ECO:0007669"/>
    <property type="project" value="UniProtKB-KW"/>
</dbReference>
<sequence length="361" mass="36426">MPGMARTSPAAPLLDADLPLVAAPMAGGPTTLDLLAATTDAGAFAFLAGGYQTPDALADQVHHARDRGRPFGVNLFVPSAGPAPEPATLAAYARQIAPDAAAHDLSLETLLDAAQGSAPGSAPVADDDGWAAKIDLLRRDPVPVVSFTFGPPPAADVVALRAAGSVVLVTVTTPQEAAAAEELGADGLVVQGPGAGGHHGTWDPARAVGDEVTSDTVAAVVARSHLAVVAAGGVDGPSAVVRLLRAGAQAVAVGTLLLRTDEAGTSATHRDALADPRYTTTAVTRAFTGRPARALRNGFLARHDAHAPVAYPQVHHLTRELRRRAAAAGDAERLHLWAGTGHRAAATGPAAHVVHALAAGL</sequence>
<keyword evidence="10" id="KW-0223">Dioxygenase</keyword>
<protein>
    <recommendedName>
        <fullName evidence="8">Propionate 3-nitronate monooxygenase</fullName>
    </recommendedName>
</protein>
<dbReference type="GO" id="GO:0016627">
    <property type="term" value="F:oxidoreductase activity, acting on the CH-CH group of donors"/>
    <property type="evidence" value="ECO:0007669"/>
    <property type="project" value="InterPro"/>
</dbReference>
<keyword evidence="5" id="KW-0288">FMN</keyword>
<organism evidence="10 11">
    <name type="scientific">Krasilnikoviella flava</name>
    <dbReference type="NCBI Taxonomy" id="526729"/>
    <lineage>
        <taxon>Bacteria</taxon>
        <taxon>Bacillati</taxon>
        <taxon>Actinomycetota</taxon>
        <taxon>Actinomycetes</taxon>
        <taxon>Micrococcales</taxon>
        <taxon>Promicromonosporaceae</taxon>
        <taxon>Krasilnikoviella</taxon>
    </lineage>
</organism>
<evidence type="ECO:0000256" key="3">
    <source>
        <dbReference type="ARBA" id="ARBA00022575"/>
    </source>
</evidence>
<dbReference type="SUPFAM" id="SSF51412">
    <property type="entry name" value="Inosine monophosphate dehydrogenase (IMPDH)"/>
    <property type="match status" value="1"/>
</dbReference>
<dbReference type="PROSITE" id="PS00912">
    <property type="entry name" value="DHODEHASE_2"/>
    <property type="match status" value="1"/>
</dbReference>
<gene>
    <name evidence="10" type="ORF">SAMN04324258_2911</name>
</gene>
<dbReference type="EMBL" id="FUZQ01000005">
    <property type="protein sequence ID" value="SKC71200.1"/>
    <property type="molecule type" value="Genomic_DNA"/>
</dbReference>
<dbReference type="PANTHER" id="PTHR42747:SF3">
    <property type="entry name" value="NITRONATE MONOOXYGENASE-RELATED"/>
    <property type="match status" value="1"/>
</dbReference>
<evidence type="ECO:0000256" key="9">
    <source>
        <dbReference type="ARBA" id="ARBA00049401"/>
    </source>
</evidence>
<evidence type="ECO:0000256" key="8">
    <source>
        <dbReference type="ARBA" id="ARBA00031155"/>
    </source>
</evidence>
<dbReference type="Proteomes" id="UP000189777">
    <property type="component" value="Unassembled WGS sequence"/>
</dbReference>
<name>A0A1T5L5M0_9MICO</name>
<evidence type="ECO:0000256" key="5">
    <source>
        <dbReference type="ARBA" id="ARBA00022643"/>
    </source>
</evidence>
<keyword evidence="3" id="KW-0216">Detoxification</keyword>
<dbReference type="AlphaFoldDB" id="A0A1T5L5M0"/>
<dbReference type="Pfam" id="PF03060">
    <property type="entry name" value="NMO"/>
    <property type="match status" value="1"/>
</dbReference>
<dbReference type="CDD" id="cd04730">
    <property type="entry name" value="NPD_like"/>
    <property type="match status" value="1"/>
</dbReference>
<dbReference type="GO" id="GO:0006207">
    <property type="term" value="P:'de novo' pyrimidine nucleobase biosynthetic process"/>
    <property type="evidence" value="ECO:0007669"/>
    <property type="project" value="InterPro"/>
</dbReference>
<dbReference type="GO" id="GO:0051213">
    <property type="term" value="F:dioxygenase activity"/>
    <property type="evidence" value="ECO:0007669"/>
    <property type="project" value="UniProtKB-KW"/>
</dbReference>
<dbReference type="GO" id="GO:0018580">
    <property type="term" value="F:nitronate monooxygenase activity"/>
    <property type="evidence" value="ECO:0007669"/>
    <property type="project" value="InterPro"/>
</dbReference>
<evidence type="ECO:0000256" key="4">
    <source>
        <dbReference type="ARBA" id="ARBA00022630"/>
    </source>
</evidence>
<evidence type="ECO:0000313" key="10">
    <source>
        <dbReference type="EMBL" id="SKC71200.1"/>
    </source>
</evidence>
<keyword evidence="11" id="KW-1185">Reference proteome</keyword>
<evidence type="ECO:0000256" key="7">
    <source>
        <dbReference type="ARBA" id="ARBA00023033"/>
    </source>
</evidence>
<keyword evidence="4" id="KW-0285">Flavoprotein</keyword>
<evidence type="ECO:0000256" key="1">
    <source>
        <dbReference type="ARBA" id="ARBA00001917"/>
    </source>
</evidence>
<dbReference type="Gene3D" id="3.20.20.70">
    <property type="entry name" value="Aldolase class I"/>
    <property type="match status" value="1"/>
</dbReference>
<comment type="catalytic activity">
    <reaction evidence="9">
        <text>3 propionate 3-nitronate + 3 O2 + H2O = 3 3-oxopropanoate + 2 nitrate + nitrite + H2O2 + 3 H(+)</text>
        <dbReference type="Rhea" id="RHEA:57332"/>
        <dbReference type="ChEBI" id="CHEBI:15377"/>
        <dbReference type="ChEBI" id="CHEBI:15378"/>
        <dbReference type="ChEBI" id="CHEBI:15379"/>
        <dbReference type="ChEBI" id="CHEBI:16240"/>
        <dbReference type="ChEBI" id="CHEBI:16301"/>
        <dbReference type="ChEBI" id="CHEBI:17632"/>
        <dbReference type="ChEBI" id="CHEBI:33190"/>
        <dbReference type="ChEBI" id="CHEBI:136067"/>
    </reaction>
</comment>
<proteinExistence type="inferred from homology"/>
<keyword evidence="7" id="KW-0503">Monooxygenase</keyword>
<keyword evidence="6" id="KW-0560">Oxidoreductase</keyword>
<dbReference type="InterPro" id="IPR004136">
    <property type="entry name" value="NMO"/>
</dbReference>